<evidence type="ECO:0000259" key="2">
    <source>
        <dbReference type="Pfam" id="PF03537"/>
    </source>
</evidence>
<dbReference type="Pfam" id="PF03537">
    <property type="entry name" value="Glyco_hydro_114"/>
    <property type="match status" value="1"/>
</dbReference>
<keyword evidence="4" id="KW-1185">Reference proteome</keyword>
<organism evidence="3 4">
    <name type="scientific">Paenibacillus aurantius</name>
    <dbReference type="NCBI Taxonomy" id="2918900"/>
    <lineage>
        <taxon>Bacteria</taxon>
        <taxon>Bacillati</taxon>
        <taxon>Bacillota</taxon>
        <taxon>Bacilli</taxon>
        <taxon>Bacillales</taxon>
        <taxon>Paenibacillaceae</taxon>
        <taxon>Paenibacillus</taxon>
    </lineage>
</organism>
<sequence>MTPRRLKTALLISSLLAALALGEGKTYGSGPFQQVNSYTIYYGEATPERMAQLKRKNLVIIEPHQFTAGQIQEIRKAGTLVIGYLSVMESPVWNQARMTKLQAGDYLLNNGQKIRFAEWNSYLMDLRSRHYRTVLLEEIRSSIAGKGLDGIFLDTVGDMDDRLTDQKVQTEIRQAYRGFLQETSTKFPALTLIQNRGFDTLPYSLPYLDGFLWEDWRSTWKQNEWMKQRVQQLQLAQQGGLKVFSVSTRKDAGAAKAASQLNYVHLDAAGGYLNKIN</sequence>
<feature type="domain" description="Glycoside-hydrolase family GH114 TIM-barrel" evidence="2">
    <location>
        <begin position="58"/>
        <end position="248"/>
    </location>
</feature>
<accession>A0AA96REJ9</accession>
<dbReference type="SUPFAM" id="SSF51445">
    <property type="entry name" value="(Trans)glycosidases"/>
    <property type="match status" value="1"/>
</dbReference>
<dbReference type="Proteomes" id="UP001305702">
    <property type="component" value="Chromosome"/>
</dbReference>
<dbReference type="InterPro" id="IPR004352">
    <property type="entry name" value="GH114_TIM-barrel"/>
</dbReference>
<keyword evidence="1" id="KW-0732">Signal</keyword>
<dbReference type="PANTHER" id="PTHR35882:SF2">
    <property type="entry name" value="PELA"/>
    <property type="match status" value="1"/>
</dbReference>
<protein>
    <submittedName>
        <fullName evidence="3">Endo alpha-1,4 polygalactosaminidase</fullName>
    </submittedName>
</protein>
<feature type="signal peptide" evidence="1">
    <location>
        <begin position="1"/>
        <end position="20"/>
    </location>
</feature>
<dbReference type="RefSeq" id="WP_315604047.1">
    <property type="nucleotide sequence ID" value="NZ_CP130318.1"/>
</dbReference>
<evidence type="ECO:0000313" key="4">
    <source>
        <dbReference type="Proteomes" id="UP001305702"/>
    </source>
</evidence>
<evidence type="ECO:0000256" key="1">
    <source>
        <dbReference type="SAM" id="SignalP"/>
    </source>
</evidence>
<dbReference type="InterPro" id="IPR013785">
    <property type="entry name" value="Aldolase_TIM"/>
</dbReference>
<dbReference type="Gene3D" id="3.20.20.70">
    <property type="entry name" value="Aldolase class I"/>
    <property type="match status" value="1"/>
</dbReference>
<dbReference type="InterPro" id="IPR017853">
    <property type="entry name" value="GH"/>
</dbReference>
<dbReference type="AlphaFoldDB" id="A0AA96REJ9"/>
<dbReference type="EMBL" id="CP130318">
    <property type="protein sequence ID" value="WNQ10273.1"/>
    <property type="molecule type" value="Genomic_DNA"/>
</dbReference>
<feature type="chain" id="PRO_5041659950" evidence="1">
    <location>
        <begin position="21"/>
        <end position="277"/>
    </location>
</feature>
<dbReference type="PANTHER" id="PTHR35882">
    <property type="entry name" value="PELA"/>
    <property type="match status" value="1"/>
</dbReference>
<proteinExistence type="predicted"/>
<name>A0AA96REJ9_9BACL</name>
<dbReference type="KEGG" id="paun:MJA45_22030"/>
<gene>
    <name evidence="3" type="ORF">MJA45_22030</name>
</gene>
<evidence type="ECO:0000313" key="3">
    <source>
        <dbReference type="EMBL" id="WNQ10273.1"/>
    </source>
</evidence>
<reference evidence="3 4" key="1">
    <citation type="submission" date="2022-02" db="EMBL/GenBank/DDBJ databases">
        <title>Paenibacillus sp. MBLB1776 Whole Genome Shotgun Sequencing.</title>
        <authorList>
            <person name="Hwang C.Y."/>
            <person name="Cho E.-S."/>
            <person name="Seo M.-J."/>
        </authorList>
    </citation>
    <scope>NUCLEOTIDE SEQUENCE [LARGE SCALE GENOMIC DNA]</scope>
    <source>
        <strain evidence="3 4">MBLB1776</strain>
    </source>
</reference>